<name>A0A409XFE1_PSICY</name>
<dbReference type="STRING" id="93625.A0A409XFE1"/>
<keyword evidence="2" id="KW-1185">Reference proteome</keyword>
<proteinExistence type="predicted"/>
<evidence type="ECO:0000313" key="2">
    <source>
        <dbReference type="Proteomes" id="UP000283269"/>
    </source>
</evidence>
<dbReference type="EMBL" id="NHYD01001903">
    <property type="protein sequence ID" value="PPQ89347.1"/>
    <property type="molecule type" value="Genomic_DNA"/>
</dbReference>
<protein>
    <submittedName>
        <fullName evidence="1">Uncharacterized protein</fullName>
    </submittedName>
</protein>
<accession>A0A409XFE1</accession>
<organism evidence="1 2">
    <name type="scientific">Psilocybe cyanescens</name>
    <dbReference type="NCBI Taxonomy" id="93625"/>
    <lineage>
        <taxon>Eukaryota</taxon>
        <taxon>Fungi</taxon>
        <taxon>Dikarya</taxon>
        <taxon>Basidiomycota</taxon>
        <taxon>Agaricomycotina</taxon>
        <taxon>Agaricomycetes</taxon>
        <taxon>Agaricomycetidae</taxon>
        <taxon>Agaricales</taxon>
        <taxon>Agaricineae</taxon>
        <taxon>Strophariaceae</taxon>
        <taxon>Psilocybe</taxon>
    </lineage>
</organism>
<dbReference type="InParanoid" id="A0A409XFE1"/>
<sequence>MSAGVLTTGKSFKTMQLPRVWDPLLCLDWASGFLKELTKRVARESELGDLSTMVCRAKVVPKGGVRVRLLGGDEIEQVVNGEDRVGFLPRWYWGEIKEKYQASK</sequence>
<evidence type="ECO:0000313" key="1">
    <source>
        <dbReference type="EMBL" id="PPQ89347.1"/>
    </source>
</evidence>
<dbReference type="Proteomes" id="UP000283269">
    <property type="component" value="Unassembled WGS sequence"/>
</dbReference>
<reference evidence="1 2" key="1">
    <citation type="journal article" date="2018" name="Evol. Lett.">
        <title>Horizontal gene cluster transfer increased hallucinogenic mushroom diversity.</title>
        <authorList>
            <person name="Reynolds H.T."/>
            <person name="Vijayakumar V."/>
            <person name="Gluck-Thaler E."/>
            <person name="Korotkin H.B."/>
            <person name="Matheny P.B."/>
            <person name="Slot J.C."/>
        </authorList>
    </citation>
    <scope>NUCLEOTIDE SEQUENCE [LARGE SCALE GENOMIC DNA]</scope>
    <source>
        <strain evidence="1 2">2631</strain>
    </source>
</reference>
<comment type="caution">
    <text evidence="1">The sequence shown here is derived from an EMBL/GenBank/DDBJ whole genome shotgun (WGS) entry which is preliminary data.</text>
</comment>
<gene>
    <name evidence="1" type="ORF">CVT25_003184</name>
</gene>
<dbReference type="AlphaFoldDB" id="A0A409XFE1"/>
<dbReference type="OrthoDB" id="5853397at2759"/>